<evidence type="ECO:0000259" key="3">
    <source>
        <dbReference type="Pfam" id="PF10017"/>
    </source>
</evidence>
<dbReference type="PANTHER" id="PTHR43397:SF1">
    <property type="entry name" value="ERGOTHIONEINE BIOSYNTHESIS PROTEIN 1"/>
    <property type="match status" value="1"/>
</dbReference>
<evidence type="ECO:0000313" key="4">
    <source>
        <dbReference type="EMBL" id="CAB4862480.1"/>
    </source>
</evidence>
<dbReference type="AlphaFoldDB" id="A0A6J7CY20"/>
<sequence length="334" mass="36356">MKPLPHSSQNVTVTTLLADATQRTLADDVLAGLTSIPKTLPPKHFYDSAGADLFERICELPEYYPTRAEREILVAQSAEMARLTRATELVELGAGSAEKTRVLLTALDNAGTLQRYVPVDVAEQQLRQVSEAIAAEYPGVQVHGVAGDFLRHMDAVPAGDGPRIVALLGGTVGNFVGVDRTDLLAGISSILRPNDYLLLGTDLVKDRKPLEAAYDDSQGVTAAFNRNVLEVINRELDADFDPNAFQHVAIYNEQQEQIEMRLRSTMTQEVTIQALGGLKVVFAPGEEILTEVSAKFTPERLQQDLANAGLEIAWFETDSAGQFALSLSNPQIRS</sequence>
<evidence type="ECO:0000256" key="1">
    <source>
        <dbReference type="ARBA" id="ARBA00022603"/>
    </source>
</evidence>
<protein>
    <submittedName>
        <fullName evidence="4">Unannotated protein</fullName>
    </submittedName>
</protein>
<dbReference type="EMBL" id="CAFBLU010000003">
    <property type="protein sequence ID" value="CAB4862480.1"/>
    <property type="molecule type" value="Genomic_DNA"/>
</dbReference>
<proteinExistence type="predicted"/>
<accession>A0A6J7CY20</accession>
<dbReference type="Pfam" id="PF10017">
    <property type="entry name" value="Methyltransf_33"/>
    <property type="match status" value="1"/>
</dbReference>
<dbReference type="GO" id="GO:0008168">
    <property type="term" value="F:methyltransferase activity"/>
    <property type="evidence" value="ECO:0007669"/>
    <property type="project" value="UniProtKB-KW"/>
</dbReference>
<dbReference type="PANTHER" id="PTHR43397">
    <property type="entry name" value="ERGOTHIONEINE BIOSYNTHESIS PROTEIN 1"/>
    <property type="match status" value="1"/>
</dbReference>
<evidence type="ECO:0000256" key="2">
    <source>
        <dbReference type="ARBA" id="ARBA00022679"/>
    </source>
</evidence>
<organism evidence="4">
    <name type="scientific">freshwater metagenome</name>
    <dbReference type="NCBI Taxonomy" id="449393"/>
    <lineage>
        <taxon>unclassified sequences</taxon>
        <taxon>metagenomes</taxon>
        <taxon>ecological metagenomes</taxon>
    </lineage>
</organism>
<reference evidence="4" key="1">
    <citation type="submission" date="2020-05" db="EMBL/GenBank/DDBJ databases">
        <authorList>
            <person name="Chiriac C."/>
            <person name="Salcher M."/>
            <person name="Ghai R."/>
            <person name="Kavagutti S V."/>
        </authorList>
    </citation>
    <scope>NUCLEOTIDE SEQUENCE</scope>
</reference>
<dbReference type="NCBIfam" id="TIGR03438">
    <property type="entry name" value="egtD_ergothio"/>
    <property type="match status" value="1"/>
</dbReference>
<dbReference type="InterPro" id="IPR035094">
    <property type="entry name" value="EgtD"/>
</dbReference>
<dbReference type="InterPro" id="IPR017804">
    <property type="entry name" value="MeTrfase_EgtD-like"/>
</dbReference>
<dbReference type="InterPro" id="IPR029063">
    <property type="entry name" value="SAM-dependent_MTases_sf"/>
</dbReference>
<dbReference type="PIRSF" id="PIRSF018005">
    <property type="entry name" value="UCP018005"/>
    <property type="match status" value="1"/>
</dbReference>
<keyword evidence="1" id="KW-0489">Methyltransferase</keyword>
<feature type="domain" description="Histidine-specific methyltransferase SAM-dependent" evidence="3">
    <location>
        <begin position="26"/>
        <end position="328"/>
    </location>
</feature>
<dbReference type="GO" id="GO:0032259">
    <property type="term" value="P:methylation"/>
    <property type="evidence" value="ECO:0007669"/>
    <property type="project" value="UniProtKB-KW"/>
</dbReference>
<dbReference type="Gene3D" id="3.40.50.150">
    <property type="entry name" value="Vaccinia Virus protein VP39"/>
    <property type="match status" value="1"/>
</dbReference>
<dbReference type="InterPro" id="IPR051128">
    <property type="entry name" value="EgtD_Methyltrsf_superfamily"/>
</dbReference>
<keyword evidence="2" id="KW-0808">Transferase</keyword>
<name>A0A6J7CY20_9ZZZZ</name>
<dbReference type="InterPro" id="IPR019257">
    <property type="entry name" value="MeTrfase_dom"/>
</dbReference>
<gene>
    <name evidence="4" type="ORF">UFOPK3444_00253</name>
</gene>
<dbReference type="SUPFAM" id="SSF53335">
    <property type="entry name" value="S-adenosyl-L-methionine-dependent methyltransferases"/>
    <property type="match status" value="1"/>
</dbReference>